<reference evidence="2 3" key="1">
    <citation type="submission" date="2022-10" db="EMBL/GenBank/DDBJ databases">
        <title>Defluviimonas sp. nov., isolated from ocean surface water.</title>
        <authorList>
            <person name="He W."/>
            <person name="Wang L."/>
            <person name="Zhang D.-F."/>
        </authorList>
    </citation>
    <scope>NUCLEOTIDE SEQUENCE [LARGE SCALE GENOMIC DNA]</scope>
    <source>
        <strain evidence="2 3">WL0075</strain>
    </source>
</reference>
<evidence type="ECO:0000259" key="1">
    <source>
        <dbReference type="PROSITE" id="PS50056"/>
    </source>
</evidence>
<organism evidence="2 3">
    <name type="scientific">Albidovulum sediminicola</name>
    <dbReference type="NCBI Taxonomy" id="2984331"/>
    <lineage>
        <taxon>Bacteria</taxon>
        <taxon>Pseudomonadati</taxon>
        <taxon>Pseudomonadota</taxon>
        <taxon>Alphaproteobacteria</taxon>
        <taxon>Rhodobacterales</taxon>
        <taxon>Paracoccaceae</taxon>
        <taxon>Albidovulum</taxon>
    </lineage>
</organism>
<evidence type="ECO:0000313" key="3">
    <source>
        <dbReference type="Proteomes" id="UP001652503"/>
    </source>
</evidence>
<dbReference type="InterPro" id="IPR050561">
    <property type="entry name" value="PTP"/>
</dbReference>
<keyword evidence="3" id="KW-1185">Reference proteome</keyword>
<sequence length="171" mass="18932">MFDDIRPERVMSDYFGPTGFFWLVPGLLGGAARPGLGAPMERDLAALARVGARLLVTLTEEWEPDVQAIESQGMASLYVPVPDRMPPSVEQMIMICREVERRLEAGQAVVHHCHAGKGRTGTALVAQLIWRGLPPAEALAVARQRNPRWVESAEQEDFLERFGAVVSQMRP</sequence>
<dbReference type="SUPFAM" id="SSF52799">
    <property type="entry name" value="(Phosphotyrosine protein) phosphatases II"/>
    <property type="match status" value="1"/>
</dbReference>
<dbReference type="PANTHER" id="PTHR23339">
    <property type="entry name" value="TYROSINE SPECIFIC PROTEIN PHOSPHATASE AND DUAL SPECIFICITY PROTEIN PHOSPHATASE"/>
    <property type="match status" value="1"/>
</dbReference>
<proteinExistence type="predicted"/>
<dbReference type="Gene3D" id="3.90.190.10">
    <property type="entry name" value="Protein tyrosine phosphatase superfamily"/>
    <property type="match status" value="1"/>
</dbReference>
<dbReference type="RefSeq" id="WP_263721356.1">
    <property type="nucleotide sequence ID" value="NZ_JAOWLA010000007.1"/>
</dbReference>
<dbReference type="Proteomes" id="UP001652503">
    <property type="component" value="Unassembled WGS sequence"/>
</dbReference>
<dbReference type="Pfam" id="PF22785">
    <property type="entry name" value="Tc-R-P"/>
    <property type="match status" value="1"/>
</dbReference>
<accession>A0ABT2Z114</accession>
<dbReference type="EMBL" id="JAOWLA010000007">
    <property type="protein sequence ID" value="MCV2864834.1"/>
    <property type="molecule type" value="Genomic_DNA"/>
</dbReference>
<dbReference type="InterPro" id="IPR029021">
    <property type="entry name" value="Prot-tyrosine_phosphatase-like"/>
</dbReference>
<evidence type="ECO:0000313" key="2">
    <source>
        <dbReference type="EMBL" id="MCV2864834.1"/>
    </source>
</evidence>
<name>A0ABT2Z114_9RHOB</name>
<gene>
    <name evidence="2" type="ORF">OE647_08810</name>
</gene>
<protein>
    <submittedName>
        <fullName evidence="2">Tyrosine-protein phosphatase</fullName>
    </submittedName>
</protein>
<feature type="domain" description="Tyrosine specific protein phosphatases" evidence="1">
    <location>
        <begin position="90"/>
        <end position="157"/>
    </location>
</feature>
<comment type="caution">
    <text evidence="2">The sequence shown here is derived from an EMBL/GenBank/DDBJ whole genome shotgun (WGS) entry which is preliminary data.</text>
</comment>
<dbReference type="PROSITE" id="PS50056">
    <property type="entry name" value="TYR_PHOSPHATASE_2"/>
    <property type="match status" value="1"/>
</dbReference>
<dbReference type="InterPro" id="IPR000387">
    <property type="entry name" value="Tyr_Pase_dom"/>
</dbReference>